<dbReference type="EnsemblPlants" id="Pp3c13_4210V3.1">
    <property type="protein sequence ID" value="PAC:32930489.CDS.1"/>
    <property type="gene ID" value="Pp3c13_4210"/>
</dbReference>
<evidence type="ECO:0000313" key="1">
    <source>
        <dbReference type="EMBL" id="PNR42125.1"/>
    </source>
</evidence>
<evidence type="ECO:0000313" key="2">
    <source>
        <dbReference type="EnsemblPlants" id="PAC:32930489.CDS.1"/>
    </source>
</evidence>
<accession>A0A2K1JKR3</accession>
<proteinExistence type="predicted"/>
<dbReference type="Proteomes" id="UP000006727">
    <property type="component" value="Chromosome 13"/>
</dbReference>
<reference evidence="2" key="3">
    <citation type="submission" date="2020-12" db="UniProtKB">
        <authorList>
            <consortium name="EnsemblPlants"/>
        </authorList>
    </citation>
    <scope>IDENTIFICATION</scope>
</reference>
<keyword evidence="3" id="KW-1185">Reference proteome</keyword>
<dbReference type="InParanoid" id="A0A2K1JKR3"/>
<evidence type="ECO:0000313" key="3">
    <source>
        <dbReference type="Proteomes" id="UP000006727"/>
    </source>
</evidence>
<dbReference type="AlphaFoldDB" id="A0A2K1JKR3"/>
<gene>
    <name evidence="1" type="ORF">PHYPA_016954</name>
</gene>
<protein>
    <submittedName>
        <fullName evidence="1 2">Uncharacterized protein</fullName>
    </submittedName>
</protein>
<reference evidence="1 3" key="1">
    <citation type="journal article" date="2008" name="Science">
        <title>The Physcomitrella genome reveals evolutionary insights into the conquest of land by plants.</title>
        <authorList>
            <person name="Rensing S."/>
            <person name="Lang D."/>
            <person name="Zimmer A."/>
            <person name="Terry A."/>
            <person name="Salamov A."/>
            <person name="Shapiro H."/>
            <person name="Nishiyama T."/>
            <person name="Perroud P.-F."/>
            <person name="Lindquist E."/>
            <person name="Kamisugi Y."/>
            <person name="Tanahashi T."/>
            <person name="Sakakibara K."/>
            <person name="Fujita T."/>
            <person name="Oishi K."/>
            <person name="Shin-I T."/>
            <person name="Kuroki Y."/>
            <person name="Toyoda A."/>
            <person name="Suzuki Y."/>
            <person name="Hashimoto A."/>
            <person name="Yamaguchi K."/>
            <person name="Sugano A."/>
            <person name="Kohara Y."/>
            <person name="Fujiyama A."/>
            <person name="Anterola A."/>
            <person name="Aoki S."/>
            <person name="Ashton N."/>
            <person name="Barbazuk W.B."/>
            <person name="Barker E."/>
            <person name="Bennetzen J."/>
            <person name="Bezanilla M."/>
            <person name="Blankenship R."/>
            <person name="Cho S.H."/>
            <person name="Dutcher S."/>
            <person name="Estelle M."/>
            <person name="Fawcett J.A."/>
            <person name="Gundlach H."/>
            <person name="Hanada K."/>
            <person name="Heyl A."/>
            <person name="Hicks K.A."/>
            <person name="Hugh J."/>
            <person name="Lohr M."/>
            <person name="Mayer K."/>
            <person name="Melkozernov A."/>
            <person name="Murata T."/>
            <person name="Nelson D."/>
            <person name="Pils B."/>
            <person name="Prigge M."/>
            <person name="Reiss B."/>
            <person name="Renner T."/>
            <person name="Rombauts S."/>
            <person name="Rushton P."/>
            <person name="Sanderfoot A."/>
            <person name="Schween G."/>
            <person name="Shiu S.-H."/>
            <person name="Stueber K."/>
            <person name="Theodoulou F.L."/>
            <person name="Tu H."/>
            <person name="Van de Peer Y."/>
            <person name="Verrier P.J."/>
            <person name="Waters E."/>
            <person name="Wood A."/>
            <person name="Yang L."/>
            <person name="Cove D."/>
            <person name="Cuming A."/>
            <person name="Hasebe M."/>
            <person name="Lucas S."/>
            <person name="Mishler D.B."/>
            <person name="Reski R."/>
            <person name="Grigoriev I."/>
            <person name="Quatrano R.S."/>
            <person name="Boore J.L."/>
        </authorList>
    </citation>
    <scope>NUCLEOTIDE SEQUENCE [LARGE SCALE GENOMIC DNA]</scope>
    <source>
        <strain evidence="2 3">cv. Gransden 2004</strain>
    </source>
</reference>
<reference evidence="1 3" key="2">
    <citation type="journal article" date="2018" name="Plant J.">
        <title>The Physcomitrella patens chromosome-scale assembly reveals moss genome structure and evolution.</title>
        <authorList>
            <person name="Lang D."/>
            <person name="Ullrich K.K."/>
            <person name="Murat F."/>
            <person name="Fuchs J."/>
            <person name="Jenkins J."/>
            <person name="Haas F.B."/>
            <person name="Piednoel M."/>
            <person name="Gundlach H."/>
            <person name="Van Bel M."/>
            <person name="Meyberg R."/>
            <person name="Vives C."/>
            <person name="Morata J."/>
            <person name="Symeonidi A."/>
            <person name="Hiss M."/>
            <person name="Muchero W."/>
            <person name="Kamisugi Y."/>
            <person name="Saleh O."/>
            <person name="Blanc G."/>
            <person name="Decker E.L."/>
            <person name="van Gessel N."/>
            <person name="Grimwood J."/>
            <person name="Hayes R.D."/>
            <person name="Graham S.W."/>
            <person name="Gunter L.E."/>
            <person name="McDaniel S.F."/>
            <person name="Hoernstein S.N.W."/>
            <person name="Larsson A."/>
            <person name="Li F.W."/>
            <person name="Perroud P.F."/>
            <person name="Phillips J."/>
            <person name="Ranjan P."/>
            <person name="Rokshar D.S."/>
            <person name="Rothfels C.J."/>
            <person name="Schneider L."/>
            <person name="Shu S."/>
            <person name="Stevenson D.W."/>
            <person name="Thummler F."/>
            <person name="Tillich M."/>
            <person name="Villarreal Aguilar J.C."/>
            <person name="Widiez T."/>
            <person name="Wong G.K."/>
            <person name="Wymore A."/>
            <person name="Zhang Y."/>
            <person name="Zimmer A.D."/>
            <person name="Quatrano R.S."/>
            <person name="Mayer K.F.X."/>
            <person name="Goodstein D."/>
            <person name="Casacuberta J.M."/>
            <person name="Vandepoele K."/>
            <person name="Reski R."/>
            <person name="Cuming A.C."/>
            <person name="Tuskan G.A."/>
            <person name="Maumus F."/>
            <person name="Salse J."/>
            <person name="Schmutz J."/>
            <person name="Rensing S.A."/>
        </authorList>
    </citation>
    <scope>NUCLEOTIDE SEQUENCE [LARGE SCALE GENOMIC DNA]</scope>
    <source>
        <strain evidence="2 3">cv. Gransden 2004</strain>
    </source>
</reference>
<sequence>MNLIKRAVFFQSSVSSGATSLLFHGFHSLFAHLHRHIF</sequence>
<organism evidence="1">
    <name type="scientific">Physcomitrium patens</name>
    <name type="common">Spreading-leaved earth moss</name>
    <name type="synonym">Physcomitrella patens</name>
    <dbReference type="NCBI Taxonomy" id="3218"/>
    <lineage>
        <taxon>Eukaryota</taxon>
        <taxon>Viridiplantae</taxon>
        <taxon>Streptophyta</taxon>
        <taxon>Embryophyta</taxon>
        <taxon>Bryophyta</taxon>
        <taxon>Bryophytina</taxon>
        <taxon>Bryopsida</taxon>
        <taxon>Funariidae</taxon>
        <taxon>Funariales</taxon>
        <taxon>Funariaceae</taxon>
        <taxon>Physcomitrium</taxon>
    </lineage>
</organism>
<name>A0A2K1JKR3_PHYPA</name>
<dbReference type="EMBL" id="ABEU02000013">
    <property type="protein sequence ID" value="PNR42125.1"/>
    <property type="molecule type" value="Genomic_DNA"/>
</dbReference>
<dbReference type="Gramene" id="Pp3c13_4210V3.1">
    <property type="protein sequence ID" value="PAC:32930489.CDS.1"/>
    <property type="gene ID" value="Pp3c13_4210"/>
</dbReference>